<feature type="domain" description="Origin recognition complex subunit 4 C-terminal" evidence="8">
    <location>
        <begin position="562"/>
        <end position="786"/>
    </location>
</feature>
<evidence type="ECO:0000256" key="2">
    <source>
        <dbReference type="ARBA" id="ARBA00005334"/>
    </source>
</evidence>
<comment type="subcellular location">
    <subcellularLocation>
        <location evidence="1">Nucleus</location>
    </subcellularLocation>
</comment>
<dbReference type="AlphaFoldDB" id="A0AAN7Y430"/>
<dbReference type="GO" id="GO:0006270">
    <property type="term" value="P:DNA replication initiation"/>
    <property type="evidence" value="ECO:0007669"/>
    <property type="project" value="TreeGrafter"/>
</dbReference>
<keyword evidence="5" id="KW-0539">Nucleus</keyword>
<comment type="similarity">
    <text evidence="2">Belongs to the ORC4 family.</text>
</comment>
<accession>A0AAN7Y430</accession>
<evidence type="ECO:0000256" key="5">
    <source>
        <dbReference type="ARBA" id="ARBA00023242"/>
    </source>
</evidence>
<protein>
    <submittedName>
        <fullName evidence="9">Origin recognition complex subunit 4</fullName>
    </submittedName>
</protein>
<dbReference type="SUPFAM" id="SSF52540">
    <property type="entry name" value="P-loop containing nucleoside triphosphate hydrolases"/>
    <property type="match status" value="1"/>
</dbReference>
<reference evidence="9 10" key="1">
    <citation type="submission" date="2023-08" db="EMBL/GenBank/DDBJ databases">
        <title>Black Yeasts Isolated from many extreme environments.</title>
        <authorList>
            <person name="Coleine C."/>
            <person name="Stajich J.E."/>
            <person name="Selbmann L."/>
        </authorList>
    </citation>
    <scope>NUCLEOTIDE SEQUENCE [LARGE SCALE GENOMIC DNA]</scope>
    <source>
        <strain evidence="9 10">CCFEE 5910</strain>
    </source>
</reference>
<feature type="region of interest" description="Disordered" evidence="6">
    <location>
        <begin position="1"/>
        <end position="229"/>
    </location>
</feature>
<feature type="domain" description="Orc1-like AAA ATPase" evidence="7">
    <location>
        <begin position="356"/>
        <end position="522"/>
    </location>
</feature>
<feature type="compositionally biased region" description="Low complexity" evidence="6">
    <location>
        <begin position="137"/>
        <end position="151"/>
    </location>
</feature>
<organism evidence="9 10">
    <name type="scientific">Lithohypha guttulata</name>
    <dbReference type="NCBI Taxonomy" id="1690604"/>
    <lineage>
        <taxon>Eukaryota</taxon>
        <taxon>Fungi</taxon>
        <taxon>Dikarya</taxon>
        <taxon>Ascomycota</taxon>
        <taxon>Pezizomycotina</taxon>
        <taxon>Eurotiomycetes</taxon>
        <taxon>Chaetothyriomycetidae</taxon>
        <taxon>Chaetothyriales</taxon>
        <taxon>Trichomeriaceae</taxon>
        <taxon>Lithohypha</taxon>
    </lineage>
</organism>
<dbReference type="Proteomes" id="UP001309876">
    <property type="component" value="Unassembled WGS sequence"/>
</dbReference>
<evidence type="ECO:0000313" key="10">
    <source>
        <dbReference type="Proteomes" id="UP001309876"/>
    </source>
</evidence>
<evidence type="ECO:0000259" key="8">
    <source>
        <dbReference type="Pfam" id="PF14629"/>
    </source>
</evidence>
<dbReference type="InterPro" id="IPR016527">
    <property type="entry name" value="ORC4"/>
</dbReference>
<feature type="compositionally biased region" description="Basic and acidic residues" evidence="6">
    <location>
        <begin position="84"/>
        <end position="100"/>
    </location>
</feature>
<gene>
    <name evidence="9" type="primary">ORC4</name>
    <name evidence="9" type="ORF">LTR05_007865</name>
</gene>
<dbReference type="EMBL" id="JAVRRJ010000009">
    <property type="protein sequence ID" value="KAK5081731.1"/>
    <property type="molecule type" value="Genomic_DNA"/>
</dbReference>
<dbReference type="Pfam" id="PF13191">
    <property type="entry name" value="AAA_16"/>
    <property type="match status" value="1"/>
</dbReference>
<keyword evidence="3" id="KW-0235">DNA replication</keyword>
<dbReference type="Pfam" id="PF14629">
    <property type="entry name" value="ORC4_C"/>
    <property type="match status" value="1"/>
</dbReference>
<feature type="compositionally biased region" description="Basic residues" evidence="6">
    <location>
        <begin position="68"/>
        <end position="83"/>
    </location>
</feature>
<dbReference type="PANTHER" id="PTHR12087:SF0">
    <property type="entry name" value="ORIGIN RECOGNITION COMPLEX SUBUNIT 4"/>
    <property type="match status" value="1"/>
</dbReference>
<dbReference type="FunFam" id="3.40.50.300:FF:001499">
    <property type="entry name" value="Origin recognition complex subunit 4, putative"/>
    <property type="match status" value="1"/>
</dbReference>
<proteinExistence type="inferred from homology"/>
<evidence type="ECO:0000259" key="7">
    <source>
        <dbReference type="Pfam" id="PF13191"/>
    </source>
</evidence>
<dbReference type="PANTHER" id="PTHR12087">
    <property type="entry name" value="ORIGIN RECOGNITION COMPLEX SUBUNIT 4"/>
    <property type="match status" value="1"/>
</dbReference>
<keyword evidence="10" id="KW-1185">Reference proteome</keyword>
<dbReference type="InterPro" id="IPR041664">
    <property type="entry name" value="AAA_16"/>
</dbReference>
<dbReference type="Gene3D" id="3.40.50.300">
    <property type="entry name" value="P-loop containing nucleotide triphosphate hydrolases"/>
    <property type="match status" value="1"/>
</dbReference>
<keyword evidence="4" id="KW-0238">DNA-binding</keyword>
<evidence type="ECO:0000256" key="1">
    <source>
        <dbReference type="ARBA" id="ARBA00004123"/>
    </source>
</evidence>
<comment type="caution">
    <text evidence="9">The sequence shown here is derived from an EMBL/GenBank/DDBJ whole genome shotgun (WGS) entry which is preliminary data.</text>
</comment>
<dbReference type="InterPro" id="IPR032705">
    <property type="entry name" value="ORC4_C"/>
</dbReference>
<dbReference type="GO" id="GO:0005664">
    <property type="term" value="C:nuclear origin of replication recognition complex"/>
    <property type="evidence" value="ECO:0007669"/>
    <property type="project" value="TreeGrafter"/>
</dbReference>
<dbReference type="InterPro" id="IPR027417">
    <property type="entry name" value="P-loop_NTPase"/>
</dbReference>
<evidence type="ECO:0000256" key="4">
    <source>
        <dbReference type="ARBA" id="ARBA00023125"/>
    </source>
</evidence>
<sequence>MSSDFDPSPRASKRRRTGRYGSQRTLLADPVPQIRHVSSQFTTEKYEDDVNLEGDQFDDDEVNTPSRSTRKSGNRSATSRRKANRADNVDSHISEEDIPSRSDTPSATRSLRVTRTRRSQQSPVDRNVADRNSEDVANGNNANELNGESAADQYEDEHNEQGTPQPRSSGRQRRPPKRLLETMERDIPTKRSGHSTTQTSREPTESAPASPALKGILTPSRKQKRGVRKSVMFDQDEKVIEEQFGFRDIETPAVKKLPKRATPHPKKSKAVEHNDAIPSAMVEEEDQDEDHDDVLEDMLLDEPLVTIPVPKLPHTETFSTHSLVQNAPDLQAIKHIVLSRLTSSFLPSQPPTHLQTQYTQLHSLLKATIESSESNSVLLLGPHGAGKSLLLNLALSDLSSTYSNNYHTVHLNGFIQTDDRQALREIWRQLGHSRNLEERETEDIGASYADTMASLLSLLSHPDEMMDDDTETKNNNGAQITTSKSIVFILDEFDLFTTHPRQTLLYNLFDIAQSRKAPIVVVGCSCRMDVIECLEKRVKSRFSHRWVLVPGCRTLGEWQEEVRRALVVGEEERARMGVVEQKCAEQWNVYIEATFLPSEDTQKLIKSHFYTTKSLPDLFMALYPSIAISQPPFSTRKATNDARTVATGAAQLTTRGPELSAPPSILAVLITLPVLHLSLLISMCRLETIHTLTTSNFNLVYTHYTELVQTSRLKQTAFGSVTHSGTLRQWGRETCRGAWEELGLWGMIVPVVGAREDDGGTRGGGAEVGDTRSWRSEVALEDVAWAIGQKFEDEGGFGGGAGEVLSKWCSEV</sequence>
<evidence type="ECO:0000313" key="9">
    <source>
        <dbReference type="EMBL" id="KAK5081731.1"/>
    </source>
</evidence>
<dbReference type="GO" id="GO:0003688">
    <property type="term" value="F:DNA replication origin binding"/>
    <property type="evidence" value="ECO:0007669"/>
    <property type="project" value="TreeGrafter"/>
</dbReference>
<evidence type="ECO:0000256" key="6">
    <source>
        <dbReference type="SAM" id="MobiDB-lite"/>
    </source>
</evidence>
<evidence type="ECO:0000256" key="3">
    <source>
        <dbReference type="ARBA" id="ARBA00022705"/>
    </source>
</evidence>
<name>A0AAN7Y430_9EURO</name>
<feature type="compositionally biased region" description="Acidic residues" evidence="6">
    <location>
        <begin position="46"/>
        <end position="62"/>
    </location>
</feature>
<feature type="compositionally biased region" description="Basic and acidic residues" evidence="6">
    <location>
        <begin position="178"/>
        <end position="189"/>
    </location>
</feature>